<evidence type="ECO:0000313" key="1">
    <source>
        <dbReference type="EMBL" id="KAL0066504.1"/>
    </source>
</evidence>
<sequence>MSNLTTPSSDLFFLFHSPIFGLIPPPNPPGLPIPAQARVFDYHSEPAISLEDVAVYAQATDIGTPLAHKHEPEEVLARREVIKILESIIETQIYRVIQTIVFFYIVKMFLRMRI</sequence>
<proteinExistence type="predicted"/>
<reference evidence="1 2" key="1">
    <citation type="submission" date="2024-05" db="EMBL/GenBank/DDBJ databases">
        <title>A draft genome resource for the thread blight pathogen Marasmius tenuissimus strain MS-2.</title>
        <authorList>
            <person name="Yulfo-Soto G.E."/>
            <person name="Baruah I.K."/>
            <person name="Amoako-Attah I."/>
            <person name="Bukari Y."/>
            <person name="Meinhardt L.W."/>
            <person name="Bailey B.A."/>
            <person name="Cohen S.P."/>
        </authorList>
    </citation>
    <scope>NUCLEOTIDE SEQUENCE [LARGE SCALE GENOMIC DNA]</scope>
    <source>
        <strain evidence="1 2">MS-2</strain>
    </source>
</reference>
<gene>
    <name evidence="1" type="ORF">AAF712_006547</name>
</gene>
<name>A0ABR3A0F0_9AGAR</name>
<accession>A0ABR3A0F0</accession>
<protein>
    <submittedName>
        <fullName evidence="1">Uncharacterized protein</fullName>
    </submittedName>
</protein>
<evidence type="ECO:0000313" key="2">
    <source>
        <dbReference type="Proteomes" id="UP001437256"/>
    </source>
</evidence>
<organism evidence="1 2">
    <name type="scientific">Marasmius tenuissimus</name>
    <dbReference type="NCBI Taxonomy" id="585030"/>
    <lineage>
        <taxon>Eukaryota</taxon>
        <taxon>Fungi</taxon>
        <taxon>Dikarya</taxon>
        <taxon>Basidiomycota</taxon>
        <taxon>Agaricomycotina</taxon>
        <taxon>Agaricomycetes</taxon>
        <taxon>Agaricomycetidae</taxon>
        <taxon>Agaricales</taxon>
        <taxon>Marasmiineae</taxon>
        <taxon>Marasmiaceae</taxon>
        <taxon>Marasmius</taxon>
    </lineage>
</organism>
<dbReference type="EMBL" id="JBBXMP010000035">
    <property type="protein sequence ID" value="KAL0066504.1"/>
    <property type="molecule type" value="Genomic_DNA"/>
</dbReference>
<keyword evidence="2" id="KW-1185">Reference proteome</keyword>
<comment type="caution">
    <text evidence="1">The sequence shown here is derived from an EMBL/GenBank/DDBJ whole genome shotgun (WGS) entry which is preliminary data.</text>
</comment>
<dbReference type="Proteomes" id="UP001437256">
    <property type="component" value="Unassembled WGS sequence"/>
</dbReference>